<accession>A0AAX4J9C4</accession>
<protein>
    <submittedName>
        <fullName evidence="2">Uncharacterized protein</fullName>
    </submittedName>
</protein>
<name>A0AAX4J9C4_9MICR</name>
<dbReference type="Proteomes" id="UP001334084">
    <property type="component" value="Chromosome 1"/>
</dbReference>
<reference evidence="2" key="1">
    <citation type="journal article" date="2024" name="BMC Genomics">
        <title>Functional annotation of a divergent genome using sequence and structure-based similarity.</title>
        <authorList>
            <person name="Svedberg D."/>
            <person name="Winiger R.R."/>
            <person name="Berg A."/>
            <person name="Sharma H."/>
            <person name="Tellgren-Roth C."/>
            <person name="Debrunner-Vossbrinck B.A."/>
            <person name="Vossbrinck C.R."/>
            <person name="Barandun J."/>
        </authorList>
    </citation>
    <scope>NUCLEOTIDE SEQUENCE</scope>
    <source>
        <strain evidence="2">Illinois isolate</strain>
    </source>
</reference>
<dbReference type="GeneID" id="90540273"/>
<gene>
    <name evidence="2" type="ORF">VNE69_01409</name>
</gene>
<evidence type="ECO:0000313" key="2">
    <source>
        <dbReference type="EMBL" id="WUR02473.1"/>
    </source>
</evidence>
<evidence type="ECO:0000313" key="3">
    <source>
        <dbReference type="Proteomes" id="UP001334084"/>
    </source>
</evidence>
<dbReference type="RefSeq" id="XP_065328618.1">
    <property type="nucleotide sequence ID" value="XM_065472546.1"/>
</dbReference>
<keyword evidence="3" id="KW-1185">Reference proteome</keyword>
<feature type="coiled-coil region" evidence="1">
    <location>
        <begin position="609"/>
        <end position="636"/>
    </location>
</feature>
<dbReference type="KEGG" id="vnx:VNE69_01409"/>
<dbReference type="EMBL" id="CP142726">
    <property type="protein sequence ID" value="WUR02473.1"/>
    <property type="molecule type" value="Genomic_DNA"/>
</dbReference>
<keyword evidence="1" id="KW-0175">Coiled coil</keyword>
<evidence type="ECO:0000256" key="1">
    <source>
        <dbReference type="SAM" id="Coils"/>
    </source>
</evidence>
<dbReference type="AlphaFoldDB" id="A0AAX4J9C4"/>
<proteinExistence type="predicted"/>
<sequence>MDIIKFVVAFLVVQCSDIVYNNLKTAFLNKIAVGDYCFLNNESRYLCVMFNFHLRKNAIKAGIKITTFPWHFEESEYLIVNMENKSIDNILKKFEEKLFIKYKKKAADAIILIYRPNNCRTNAFYKRIIKRIEKINDERKEMHIRPDIIYKYIIGIDSLWYRMTKVLRDDLELYGVRIDYKIPLYIEENTEGIYLVISIQLDNIYYCFEIDVKELDRNLILSLVEFEPPHEDESHDLISRLFCDLYAFVSTDDIGSLHPSRFSVCELNKIEFFENKIQMGLECEKLCLNINTDNFKYILRKKVGRGETKLFIYEKTYLQFQGFFKKIYAIEQMKEKENIIELFYRLMSNNNQVLYLLNRILDKTSTVLNIIFKYLIDCQNIINKNELELTIGKKQRNKTERQIILEALQDIFSRGYKSSSTYLIKICLLLEAEELINKNEVFDEPIFGTLKRITELVPSQENSMNIISSEDNINLCKAYQYLIKNCLADIKIYKRNIWKVVYKFAALFTGLEKTECIAADYYYYIVKSNEIANLGLGENEVTKNYDTVSKKILEKHLEDIKKENLKYFYNIKNIIESISHLKMSEEEIKIKGSEITTLLNKINIKIHRLKLMSLKNEALNANIENLYDEKTRTKFENDLRERGREELTNIYIGDIETHELIKFIDKYDKNILLEYNNNILITFFAELSAFIDKNTKRSCERDLPRVSVSLIENSLNNEAFKQYACEKILRRMVNILGEIGILKSLNKSGITLHDDLVKTIKDKEE</sequence>
<organism evidence="2 3">
    <name type="scientific">Vairimorpha necatrix</name>
    <dbReference type="NCBI Taxonomy" id="6039"/>
    <lineage>
        <taxon>Eukaryota</taxon>
        <taxon>Fungi</taxon>
        <taxon>Fungi incertae sedis</taxon>
        <taxon>Microsporidia</taxon>
        <taxon>Nosematidae</taxon>
        <taxon>Vairimorpha</taxon>
    </lineage>
</organism>